<accession>A0A8T2SWQ7</accession>
<gene>
    <name evidence="2" type="ORF">KP509_17G024300</name>
</gene>
<sequence>MPEKGGGRGVWGRRGRGGGRKAGWVSDACGGWRRGSKWRRGGVGGCGGWMAEAEGGWRRLRRAEGRREAEMWRWSGGKRAAERRVGAGSDGRRSGRRRTTERERRRVAGGGWGGGWVGWRKGCWRGGGRGDGGVWRRVVGWGV</sequence>
<evidence type="ECO:0000256" key="1">
    <source>
        <dbReference type="SAM" id="MobiDB-lite"/>
    </source>
</evidence>
<proteinExistence type="predicted"/>
<comment type="caution">
    <text evidence="2">The sequence shown here is derived from an EMBL/GenBank/DDBJ whole genome shotgun (WGS) entry which is preliminary data.</text>
</comment>
<reference evidence="2" key="1">
    <citation type="submission" date="2021-08" db="EMBL/GenBank/DDBJ databases">
        <title>WGS assembly of Ceratopteris richardii.</title>
        <authorList>
            <person name="Marchant D.B."/>
            <person name="Chen G."/>
            <person name="Jenkins J."/>
            <person name="Shu S."/>
            <person name="Leebens-Mack J."/>
            <person name="Grimwood J."/>
            <person name="Schmutz J."/>
            <person name="Soltis P."/>
            <person name="Soltis D."/>
            <person name="Chen Z.-H."/>
        </authorList>
    </citation>
    <scope>NUCLEOTIDE SEQUENCE</scope>
    <source>
        <strain evidence="2">Whitten #5841</strain>
        <tissue evidence="2">Leaf</tissue>
    </source>
</reference>
<name>A0A8T2SWQ7_CERRI</name>
<dbReference type="AlphaFoldDB" id="A0A8T2SWQ7"/>
<dbReference type="Proteomes" id="UP000825935">
    <property type="component" value="Chromosome 17"/>
</dbReference>
<evidence type="ECO:0000313" key="2">
    <source>
        <dbReference type="EMBL" id="KAH7372845.1"/>
    </source>
</evidence>
<feature type="region of interest" description="Disordered" evidence="1">
    <location>
        <begin position="77"/>
        <end position="110"/>
    </location>
</feature>
<protein>
    <submittedName>
        <fullName evidence="2">Uncharacterized protein</fullName>
    </submittedName>
</protein>
<dbReference type="EMBL" id="CM035422">
    <property type="protein sequence ID" value="KAH7372845.1"/>
    <property type="molecule type" value="Genomic_DNA"/>
</dbReference>
<feature type="region of interest" description="Disordered" evidence="1">
    <location>
        <begin position="1"/>
        <end position="23"/>
    </location>
</feature>
<organism evidence="2 3">
    <name type="scientific">Ceratopteris richardii</name>
    <name type="common">Triangle waterfern</name>
    <dbReference type="NCBI Taxonomy" id="49495"/>
    <lineage>
        <taxon>Eukaryota</taxon>
        <taxon>Viridiplantae</taxon>
        <taxon>Streptophyta</taxon>
        <taxon>Embryophyta</taxon>
        <taxon>Tracheophyta</taxon>
        <taxon>Polypodiopsida</taxon>
        <taxon>Polypodiidae</taxon>
        <taxon>Polypodiales</taxon>
        <taxon>Pteridineae</taxon>
        <taxon>Pteridaceae</taxon>
        <taxon>Parkerioideae</taxon>
        <taxon>Ceratopteris</taxon>
    </lineage>
</organism>
<feature type="compositionally biased region" description="Basic and acidic residues" evidence="1">
    <location>
        <begin position="79"/>
        <end position="106"/>
    </location>
</feature>
<keyword evidence="3" id="KW-1185">Reference proteome</keyword>
<evidence type="ECO:0000313" key="3">
    <source>
        <dbReference type="Proteomes" id="UP000825935"/>
    </source>
</evidence>